<protein>
    <submittedName>
        <fullName evidence="1">Uncharacterized protein</fullName>
    </submittedName>
</protein>
<evidence type="ECO:0000313" key="1">
    <source>
        <dbReference type="EMBL" id="KAH7317164.1"/>
    </source>
</evidence>
<evidence type="ECO:0000313" key="2">
    <source>
        <dbReference type="Proteomes" id="UP000813444"/>
    </source>
</evidence>
<organism evidence="1 2">
    <name type="scientific">Stachybotrys elegans</name>
    <dbReference type="NCBI Taxonomy" id="80388"/>
    <lineage>
        <taxon>Eukaryota</taxon>
        <taxon>Fungi</taxon>
        <taxon>Dikarya</taxon>
        <taxon>Ascomycota</taxon>
        <taxon>Pezizomycotina</taxon>
        <taxon>Sordariomycetes</taxon>
        <taxon>Hypocreomycetidae</taxon>
        <taxon>Hypocreales</taxon>
        <taxon>Stachybotryaceae</taxon>
        <taxon>Stachybotrys</taxon>
    </lineage>
</organism>
<sequence>MLPVSRPEFLCASLSQDSAELYETLVLGFPLREVANPERIILELRDGIQRVADTDLIFTKNVQLSPETGDALVWDQERGKAIELLQHSGGPSACHFQTMEEEGFPEYWFHLYRATFVDGRPNSRPVCRFRYLFVEGGFFLWTYVHHAVTGLVSVDRLLRDLTNTIARPSRTTAHTLEQLREFEASFGKKANSFFTRASCELLLQKCPEYTLRPPGDAVVPRGIPMTATSPRRPLEACGFTDTGIFTYNSAYFGGEAARSLSPKAYLNAVLWCAITEARSAVPSSSRRHSGTCKLVTNVGCTTKRDFTSFEREESSLSVVTSLATEAILAAEREGVFASVAKAITEQTSKGADERFLWDRVQLLSLNNIQKLYLDVDMGDVGSVWILDCSSCAAALEWKVQDFARKKPEVIRKLLPQAPEGVVLIHPKVGQEKYVQVFLKHDALTRLRRSRVWMSMFTEIVKSDIRDKIGEDFANLQSR</sequence>
<dbReference type="EMBL" id="JAGPNK010000008">
    <property type="protein sequence ID" value="KAH7317164.1"/>
    <property type="molecule type" value="Genomic_DNA"/>
</dbReference>
<keyword evidence="2" id="KW-1185">Reference proteome</keyword>
<dbReference type="InterPro" id="IPR023213">
    <property type="entry name" value="CAT-like_dom_sf"/>
</dbReference>
<comment type="caution">
    <text evidence="1">The sequence shown here is derived from an EMBL/GenBank/DDBJ whole genome shotgun (WGS) entry which is preliminary data.</text>
</comment>
<dbReference type="Proteomes" id="UP000813444">
    <property type="component" value="Unassembled WGS sequence"/>
</dbReference>
<dbReference type="Gene3D" id="3.30.559.10">
    <property type="entry name" value="Chloramphenicol acetyltransferase-like domain"/>
    <property type="match status" value="1"/>
</dbReference>
<gene>
    <name evidence="1" type="ORF">B0I35DRAFT_479930</name>
</gene>
<accession>A0A8K0SU16</accession>
<dbReference type="AlphaFoldDB" id="A0A8K0SU16"/>
<reference evidence="1" key="1">
    <citation type="journal article" date="2021" name="Nat. Commun.">
        <title>Genetic determinants of endophytism in the Arabidopsis root mycobiome.</title>
        <authorList>
            <person name="Mesny F."/>
            <person name="Miyauchi S."/>
            <person name="Thiergart T."/>
            <person name="Pickel B."/>
            <person name="Atanasova L."/>
            <person name="Karlsson M."/>
            <person name="Huettel B."/>
            <person name="Barry K.W."/>
            <person name="Haridas S."/>
            <person name="Chen C."/>
            <person name="Bauer D."/>
            <person name="Andreopoulos W."/>
            <person name="Pangilinan J."/>
            <person name="LaButti K."/>
            <person name="Riley R."/>
            <person name="Lipzen A."/>
            <person name="Clum A."/>
            <person name="Drula E."/>
            <person name="Henrissat B."/>
            <person name="Kohler A."/>
            <person name="Grigoriev I.V."/>
            <person name="Martin F.M."/>
            <person name="Hacquard S."/>
        </authorList>
    </citation>
    <scope>NUCLEOTIDE SEQUENCE</scope>
    <source>
        <strain evidence="1">MPI-CAGE-CH-0235</strain>
    </source>
</reference>
<proteinExistence type="predicted"/>
<name>A0A8K0SU16_9HYPO</name>